<evidence type="ECO:0000313" key="4">
    <source>
        <dbReference type="Proteomes" id="UP000812013"/>
    </source>
</evidence>
<reference evidence="3 4" key="1">
    <citation type="submission" date="2019-12" db="EMBL/GenBank/DDBJ databases">
        <title>Genome sequence of Streptomyces bambusae.</title>
        <authorList>
            <person name="Bansal K."/>
            <person name="Choksket S."/>
            <person name="Korpole S."/>
            <person name="Patil P.B."/>
        </authorList>
    </citation>
    <scope>NUCLEOTIDE SEQUENCE [LARGE SCALE GENOMIC DNA]</scope>
    <source>
        <strain evidence="3 4">SK60</strain>
    </source>
</reference>
<feature type="signal peptide" evidence="2">
    <location>
        <begin position="1"/>
        <end position="30"/>
    </location>
</feature>
<evidence type="ECO:0008006" key="5">
    <source>
        <dbReference type="Google" id="ProtNLM"/>
    </source>
</evidence>
<accession>A0ABS6Z4U6</accession>
<organism evidence="3 4">
    <name type="scientific">Streptomyces bambusae</name>
    <dbReference type="NCBI Taxonomy" id="1550616"/>
    <lineage>
        <taxon>Bacteria</taxon>
        <taxon>Bacillati</taxon>
        <taxon>Actinomycetota</taxon>
        <taxon>Actinomycetes</taxon>
        <taxon>Kitasatosporales</taxon>
        <taxon>Streptomycetaceae</taxon>
        <taxon>Streptomyces</taxon>
    </lineage>
</organism>
<name>A0ABS6Z4U6_9ACTN</name>
<sequence length="207" mass="20744">MKCQSWSAAAIAAVLTVGSLGLTGCGTVTATGESGQASARAADVQASVSAGAEAGGQQHDRQFPEIAARCRNLAAGPSPSGTTAPADPRPTDSEAAKYAENHAFKTKARLTPEQTCVGRAHAERITKELTGPGKRLPADQAALAATLQALGYPTGASEVYGSGGVLGFAFAVPGTGPCVTGRLGTPVKVETHGAYMEGGCLEPRGGH</sequence>
<gene>
    <name evidence="3" type="ORF">GPJ59_13140</name>
</gene>
<dbReference type="RefSeq" id="WP_219667271.1">
    <property type="nucleotide sequence ID" value="NZ_WTFF01000074.1"/>
</dbReference>
<evidence type="ECO:0000313" key="3">
    <source>
        <dbReference type="EMBL" id="MBW5482800.1"/>
    </source>
</evidence>
<evidence type="ECO:0000256" key="2">
    <source>
        <dbReference type="SAM" id="SignalP"/>
    </source>
</evidence>
<comment type="caution">
    <text evidence="3">The sequence shown here is derived from an EMBL/GenBank/DDBJ whole genome shotgun (WGS) entry which is preliminary data.</text>
</comment>
<dbReference type="EMBL" id="WTFF01000074">
    <property type="protein sequence ID" value="MBW5482800.1"/>
    <property type="molecule type" value="Genomic_DNA"/>
</dbReference>
<feature type="region of interest" description="Disordered" evidence="1">
    <location>
        <begin position="73"/>
        <end position="93"/>
    </location>
</feature>
<evidence type="ECO:0000256" key="1">
    <source>
        <dbReference type="SAM" id="MobiDB-lite"/>
    </source>
</evidence>
<keyword evidence="4" id="KW-1185">Reference proteome</keyword>
<protein>
    <recommendedName>
        <fullName evidence="5">Lipoprotein</fullName>
    </recommendedName>
</protein>
<keyword evidence="2" id="KW-0732">Signal</keyword>
<dbReference type="PROSITE" id="PS51257">
    <property type="entry name" value="PROKAR_LIPOPROTEIN"/>
    <property type="match status" value="1"/>
</dbReference>
<proteinExistence type="predicted"/>
<feature type="chain" id="PRO_5046189842" description="Lipoprotein" evidence="2">
    <location>
        <begin position="31"/>
        <end position="207"/>
    </location>
</feature>
<dbReference type="Proteomes" id="UP000812013">
    <property type="component" value="Unassembled WGS sequence"/>
</dbReference>